<sequence>MALSTRGTAQRITTDFASGPEPPVDMVASTNAQLAVVVVLGVVLAGALAYALWRIVTVRRPLMLCMVVGAGLCGFTEPVWDTLSNIWFPQIGQWTGFSAFGRAIPVWIFGAYALYWGVLPYVFLRLVGTAPPRRKLAMGLALLVLANAAMEIPLLIADLHDYYGPHGLTVAGLPLHWMLINGTAAFLVGVTALRLDARLPGWRRLGVLLVPPLVQPAVSMALGWPFFVTVHSGATTAAVWVASTAVVGLSLLVLFLVAPMALPASTGSDRVPSERSNESTHP</sequence>
<keyword evidence="1" id="KW-0812">Transmembrane</keyword>
<evidence type="ECO:0000313" key="3">
    <source>
        <dbReference type="Proteomes" id="UP000547510"/>
    </source>
</evidence>
<dbReference type="RefSeq" id="WP_221456215.1">
    <property type="nucleotide sequence ID" value="NZ_JACHJN010000005.1"/>
</dbReference>
<name>A0A841CIB9_9PSEU</name>
<evidence type="ECO:0000313" key="2">
    <source>
        <dbReference type="EMBL" id="MBB5957161.1"/>
    </source>
</evidence>
<feature type="transmembrane region" description="Helical" evidence="1">
    <location>
        <begin position="176"/>
        <end position="193"/>
    </location>
</feature>
<feature type="transmembrane region" description="Helical" evidence="1">
    <location>
        <begin position="136"/>
        <end position="156"/>
    </location>
</feature>
<reference evidence="2 3" key="1">
    <citation type="submission" date="2020-08" db="EMBL/GenBank/DDBJ databases">
        <title>Genomic Encyclopedia of Type Strains, Phase III (KMG-III): the genomes of soil and plant-associated and newly described type strains.</title>
        <authorList>
            <person name="Whitman W."/>
        </authorList>
    </citation>
    <scope>NUCLEOTIDE SEQUENCE [LARGE SCALE GENOMIC DNA]</scope>
    <source>
        <strain evidence="2 3">CECT 8640</strain>
    </source>
</reference>
<feature type="transmembrane region" description="Helical" evidence="1">
    <location>
        <begin position="32"/>
        <end position="53"/>
    </location>
</feature>
<dbReference type="Proteomes" id="UP000547510">
    <property type="component" value="Unassembled WGS sequence"/>
</dbReference>
<feature type="transmembrane region" description="Helical" evidence="1">
    <location>
        <begin position="100"/>
        <end position="124"/>
    </location>
</feature>
<accession>A0A841CIB9</accession>
<evidence type="ECO:0000256" key="1">
    <source>
        <dbReference type="SAM" id="Phobius"/>
    </source>
</evidence>
<proteinExistence type="predicted"/>
<organism evidence="2 3">
    <name type="scientific">Saccharothrix tamanrassetensis</name>
    <dbReference type="NCBI Taxonomy" id="1051531"/>
    <lineage>
        <taxon>Bacteria</taxon>
        <taxon>Bacillati</taxon>
        <taxon>Actinomycetota</taxon>
        <taxon>Actinomycetes</taxon>
        <taxon>Pseudonocardiales</taxon>
        <taxon>Pseudonocardiaceae</taxon>
        <taxon>Saccharothrix</taxon>
    </lineage>
</organism>
<comment type="caution">
    <text evidence="2">The sequence shown here is derived from an EMBL/GenBank/DDBJ whole genome shotgun (WGS) entry which is preliminary data.</text>
</comment>
<keyword evidence="3" id="KW-1185">Reference proteome</keyword>
<protein>
    <submittedName>
        <fullName evidence="2">Uncharacterized protein</fullName>
    </submittedName>
</protein>
<keyword evidence="1" id="KW-0472">Membrane</keyword>
<keyword evidence="1" id="KW-1133">Transmembrane helix</keyword>
<dbReference type="EMBL" id="JACHJN010000005">
    <property type="protein sequence ID" value="MBB5957161.1"/>
    <property type="molecule type" value="Genomic_DNA"/>
</dbReference>
<dbReference type="AlphaFoldDB" id="A0A841CIB9"/>
<gene>
    <name evidence="2" type="ORF">FHS29_003754</name>
</gene>
<feature type="transmembrane region" description="Helical" evidence="1">
    <location>
        <begin position="205"/>
        <end position="227"/>
    </location>
</feature>
<feature type="transmembrane region" description="Helical" evidence="1">
    <location>
        <begin position="239"/>
        <end position="262"/>
    </location>
</feature>